<dbReference type="PANTHER" id="PTHR46250:SF15">
    <property type="entry name" value="OS01G0523800 PROTEIN"/>
    <property type="match status" value="1"/>
</dbReference>
<feature type="domain" description="DUF8040" evidence="8">
    <location>
        <begin position="1"/>
        <end position="70"/>
    </location>
</feature>
<dbReference type="Proteomes" id="UP001168877">
    <property type="component" value="Unassembled WGS sequence"/>
</dbReference>
<dbReference type="Pfam" id="PF12776">
    <property type="entry name" value="Myb_DNA-bind_3"/>
    <property type="match status" value="1"/>
</dbReference>
<comment type="caution">
    <text evidence="9">The sequence shown here is derived from an EMBL/GenBank/DDBJ whole genome shotgun (WGS) entry which is preliminary data.</text>
</comment>
<dbReference type="InterPro" id="IPR017853">
    <property type="entry name" value="GH"/>
</dbReference>
<evidence type="ECO:0000313" key="9">
    <source>
        <dbReference type="EMBL" id="KAK0601253.1"/>
    </source>
</evidence>
<evidence type="ECO:0000256" key="2">
    <source>
        <dbReference type="ARBA" id="ARBA00022723"/>
    </source>
</evidence>
<feature type="region of interest" description="Disordered" evidence="4">
    <location>
        <begin position="349"/>
        <end position="381"/>
    </location>
</feature>
<keyword evidence="3" id="KW-0378">Hydrolase</keyword>
<dbReference type="InterPro" id="IPR036962">
    <property type="entry name" value="Glyco_hydro_3_N_sf"/>
</dbReference>
<dbReference type="Gene3D" id="3.20.20.300">
    <property type="entry name" value="Glycoside hydrolase, family 3, N-terminal domain"/>
    <property type="match status" value="1"/>
</dbReference>
<keyword evidence="10" id="KW-1185">Reference proteome</keyword>
<organism evidence="9 10">
    <name type="scientific">Acer saccharum</name>
    <name type="common">Sugar maple</name>
    <dbReference type="NCBI Taxonomy" id="4024"/>
    <lineage>
        <taxon>Eukaryota</taxon>
        <taxon>Viridiplantae</taxon>
        <taxon>Streptophyta</taxon>
        <taxon>Embryophyta</taxon>
        <taxon>Tracheophyta</taxon>
        <taxon>Spermatophyta</taxon>
        <taxon>Magnoliopsida</taxon>
        <taxon>eudicotyledons</taxon>
        <taxon>Gunneridae</taxon>
        <taxon>Pentapetalae</taxon>
        <taxon>rosids</taxon>
        <taxon>malvids</taxon>
        <taxon>Sapindales</taxon>
        <taxon>Sapindaceae</taxon>
        <taxon>Hippocastanoideae</taxon>
        <taxon>Acereae</taxon>
        <taxon>Acer</taxon>
    </lineage>
</organism>
<evidence type="ECO:0000256" key="1">
    <source>
        <dbReference type="ARBA" id="ARBA00001968"/>
    </source>
</evidence>
<feature type="compositionally biased region" description="Polar residues" evidence="4">
    <location>
        <begin position="352"/>
        <end position="368"/>
    </location>
</feature>
<dbReference type="Pfam" id="PF26138">
    <property type="entry name" value="DUF8040"/>
    <property type="match status" value="1"/>
</dbReference>
<evidence type="ECO:0000259" key="5">
    <source>
        <dbReference type="Pfam" id="PF00933"/>
    </source>
</evidence>
<keyword evidence="2" id="KW-0479">Metal-binding</keyword>
<evidence type="ECO:0000259" key="7">
    <source>
        <dbReference type="Pfam" id="PF13359"/>
    </source>
</evidence>
<dbReference type="AlphaFoldDB" id="A0AA39T1V8"/>
<dbReference type="EMBL" id="JAUESC010000003">
    <property type="protein sequence ID" value="KAK0601253.1"/>
    <property type="molecule type" value="Genomic_DNA"/>
</dbReference>
<protein>
    <recommendedName>
        <fullName evidence="11">Myb/SANT-like domain-containing protein</fullName>
    </recommendedName>
</protein>
<accession>A0AA39T1V8</accession>
<dbReference type="SUPFAM" id="SSF51445">
    <property type="entry name" value="(Trans)glycosidases"/>
    <property type="match status" value="1"/>
</dbReference>
<reference evidence="9" key="1">
    <citation type="journal article" date="2022" name="Plant J.">
        <title>Strategies of tolerance reflected in two North American maple genomes.</title>
        <authorList>
            <person name="McEvoy S.L."/>
            <person name="Sezen U.U."/>
            <person name="Trouern-Trend A."/>
            <person name="McMahon S.M."/>
            <person name="Schaberg P.G."/>
            <person name="Yang J."/>
            <person name="Wegrzyn J.L."/>
            <person name="Swenson N.G."/>
        </authorList>
    </citation>
    <scope>NUCLEOTIDE SEQUENCE</scope>
    <source>
        <strain evidence="9">NS2018</strain>
    </source>
</reference>
<feature type="domain" description="Myb/SANT-like" evidence="6">
    <location>
        <begin position="193"/>
        <end position="290"/>
    </location>
</feature>
<dbReference type="InterPro" id="IPR001764">
    <property type="entry name" value="Glyco_hydro_3_N"/>
</dbReference>
<dbReference type="Pfam" id="PF00933">
    <property type="entry name" value="Glyco_hydro_3"/>
    <property type="match status" value="1"/>
</dbReference>
<evidence type="ECO:0000259" key="6">
    <source>
        <dbReference type="Pfam" id="PF12776"/>
    </source>
</evidence>
<evidence type="ECO:0000259" key="8">
    <source>
        <dbReference type="Pfam" id="PF26138"/>
    </source>
</evidence>
<comment type="cofactor">
    <cofactor evidence="1">
        <name>a divalent metal cation</name>
        <dbReference type="ChEBI" id="CHEBI:60240"/>
    </cofactor>
</comment>
<evidence type="ECO:0000256" key="4">
    <source>
        <dbReference type="SAM" id="MobiDB-lite"/>
    </source>
</evidence>
<sequence length="580" mass="65614">MDRRTFAVLCELLRNTGRLKTNGLVSVEEQVCMFLHILAHHVKNRTIRSRFYRSGETISRYFNSVLCAVLQLHNHLLVSPDPVAENCSDERWKWFKNCLGALDGTYIKVHVPEVDKPRFRSRKGEIATNVLGACSRDMMFTFVFPGWEGSASDSRVLHDALSRPTGMKIPNEMDVGGRSQTNEQDRRACRRIWTKEEEETLLSIMDEIVANGGRADCGSFKAGTLKIIESRLTNILPNCGLKASPHTESKVKTWKKDYGVVYDMINTSGFGWNNVRKCVEVDSNEAWHSYVQHHKQAKGWRDKHFPLYERLAYIFGKDRATGKIAYTPENLAADVEEDDNFDNEVEMPGNFSPMSVNQTDSNQSMHQTSSQSLSKKMSRSGDPIVRSMDRFASVMKDAIEKSNDTLDKFCQLLAKNKMTENQVIANDLQKMQLPLSDQVRVMQKFMQKPEVAEIFKAQQSEEQKLQFVASLLSGAEYMKCKDSKQSLTQMTQIDRTVASAEDPELVKRIGAATALEVRATGIPYVFAPCIAVCRDPRWGRCYESYSEDHKIVQEMTEIVPGLQGDLPAGSRKGVPFVSGK</sequence>
<dbReference type="InterPro" id="IPR027806">
    <property type="entry name" value="HARBI1_dom"/>
</dbReference>
<dbReference type="GO" id="GO:0004553">
    <property type="term" value="F:hydrolase activity, hydrolyzing O-glycosyl compounds"/>
    <property type="evidence" value="ECO:0007669"/>
    <property type="project" value="InterPro"/>
</dbReference>
<gene>
    <name evidence="9" type="ORF">LWI29_022476</name>
</gene>
<dbReference type="GO" id="GO:0046872">
    <property type="term" value="F:metal ion binding"/>
    <property type="evidence" value="ECO:0007669"/>
    <property type="project" value="UniProtKB-KW"/>
</dbReference>
<proteinExistence type="predicted"/>
<evidence type="ECO:0008006" key="11">
    <source>
        <dbReference type="Google" id="ProtNLM"/>
    </source>
</evidence>
<feature type="domain" description="Glycoside hydrolase family 3 N-terminal" evidence="5">
    <location>
        <begin position="443"/>
        <end position="565"/>
    </location>
</feature>
<feature type="domain" description="DDE Tnp4" evidence="7">
    <location>
        <begin position="102"/>
        <end position="158"/>
    </location>
</feature>
<dbReference type="InterPro" id="IPR024752">
    <property type="entry name" value="Myb/SANT-like_dom"/>
</dbReference>
<dbReference type="InterPro" id="IPR058353">
    <property type="entry name" value="DUF8040"/>
</dbReference>
<dbReference type="PANTHER" id="PTHR46250">
    <property type="entry name" value="MYB/SANT-LIKE DNA-BINDING DOMAIN PROTEIN-RELATED"/>
    <property type="match status" value="1"/>
</dbReference>
<evidence type="ECO:0000313" key="10">
    <source>
        <dbReference type="Proteomes" id="UP001168877"/>
    </source>
</evidence>
<reference evidence="9" key="2">
    <citation type="submission" date="2023-06" db="EMBL/GenBank/DDBJ databases">
        <authorList>
            <person name="Swenson N.G."/>
            <person name="Wegrzyn J.L."/>
            <person name="Mcevoy S.L."/>
        </authorList>
    </citation>
    <scope>NUCLEOTIDE SEQUENCE</scope>
    <source>
        <strain evidence="9">NS2018</strain>
        <tissue evidence="9">Leaf</tissue>
    </source>
</reference>
<evidence type="ECO:0000256" key="3">
    <source>
        <dbReference type="ARBA" id="ARBA00022801"/>
    </source>
</evidence>
<name>A0AA39T1V8_ACESA</name>
<dbReference type="GO" id="GO:0005975">
    <property type="term" value="P:carbohydrate metabolic process"/>
    <property type="evidence" value="ECO:0007669"/>
    <property type="project" value="InterPro"/>
</dbReference>
<dbReference type="Pfam" id="PF13359">
    <property type="entry name" value="DDE_Tnp_4"/>
    <property type="match status" value="1"/>
</dbReference>